<feature type="transmembrane region" description="Helical" evidence="8">
    <location>
        <begin position="317"/>
        <end position="336"/>
    </location>
</feature>
<dbReference type="Pfam" id="PF07690">
    <property type="entry name" value="MFS_1"/>
    <property type="match status" value="1"/>
</dbReference>
<dbReference type="PANTHER" id="PTHR42718:SF47">
    <property type="entry name" value="METHYL VIOLOGEN RESISTANCE PROTEIN SMVA"/>
    <property type="match status" value="1"/>
</dbReference>
<keyword evidence="2" id="KW-0813">Transport</keyword>
<dbReference type="EMBL" id="JAAVJD010000008">
    <property type="protein sequence ID" value="NJQ04492.1"/>
    <property type="molecule type" value="Genomic_DNA"/>
</dbReference>
<feature type="transmembrane region" description="Helical" evidence="8">
    <location>
        <begin position="342"/>
        <end position="367"/>
    </location>
</feature>
<dbReference type="GO" id="GO:0005886">
    <property type="term" value="C:plasma membrane"/>
    <property type="evidence" value="ECO:0007669"/>
    <property type="project" value="UniProtKB-SubCell"/>
</dbReference>
<dbReference type="GO" id="GO:0046677">
    <property type="term" value="P:response to antibiotic"/>
    <property type="evidence" value="ECO:0007669"/>
    <property type="project" value="UniProtKB-KW"/>
</dbReference>
<sequence length="492" mass="49843">MLAASLLVVVMDMTILNVALPEISAALSPTAAQQLWIVDIYALVLAGLLVTMSTLGDRWGRKRMLLTGFAIFGAASLAILVVESPPMVIAVRALLGVGGAMIMPATLSMIRSLFTDPAERAKALGIWAAVASLGAAVGPIVGGLLLEHFSWHAAFLINVPLMAAALVAGVLLLPEARNPRPGRWDALATGLSITGMVALVWGIKRIAKEGPADLMALSTLLAALALLTWFVMRCRNSDSPLLRVRLFAIPSFTAGTLAALFTTLAMGSALLLAAQWLQLVQGLSPLQAGVRLLPLAIAAAVVSPLAPYLAQRIGARAVLVGGLALSSAGFTILALAPEPLGYGPVAVFLALLGAGMGSLAIASAIIMSGTPAEHAGSAAAIEETAYELGAVLGVAVLGSAAAALYRARLPAADLTAAGLDPTQVTTAQESLGGALHVLSDLGAAGAAAAAQAQAAFTDGLTLVGVIGAAVMLASVVVVFTLTPKDLDLTKGH</sequence>
<evidence type="ECO:0000256" key="6">
    <source>
        <dbReference type="ARBA" id="ARBA00023136"/>
    </source>
</evidence>
<feature type="transmembrane region" description="Helical" evidence="8">
    <location>
        <begin position="88"/>
        <end position="114"/>
    </location>
</feature>
<keyword evidence="6 8" id="KW-0472">Membrane</keyword>
<accession>A0A7X6CXQ7</accession>
<keyword evidence="4 8" id="KW-0812">Transmembrane</keyword>
<name>A0A7X6CXQ7_9ACTN</name>
<keyword evidence="11" id="KW-1185">Reference proteome</keyword>
<feature type="transmembrane region" description="Helical" evidence="8">
    <location>
        <begin position="64"/>
        <end position="82"/>
    </location>
</feature>
<feature type="transmembrane region" description="Helical" evidence="8">
    <location>
        <begin position="184"/>
        <end position="203"/>
    </location>
</feature>
<keyword evidence="5 8" id="KW-1133">Transmembrane helix</keyword>
<dbReference type="InterPro" id="IPR020846">
    <property type="entry name" value="MFS_dom"/>
</dbReference>
<feature type="transmembrane region" description="Helical" evidence="8">
    <location>
        <begin position="215"/>
        <end position="232"/>
    </location>
</feature>
<evidence type="ECO:0000256" key="1">
    <source>
        <dbReference type="ARBA" id="ARBA00004651"/>
    </source>
</evidence>
<dbReference type="Gene3D" id="1.20.1720.10">
    <property type="entry name" value="Multidrug resistance protein D"/>
    <property type="match status" value="1"/>
</dbReference>
<evidence type="ECO:0000313" key="10">
    <source>
        <dbReference type="EMBL" id="NJQ04492.1"/>
    </source>
</evidence>
<organism evidence="10 11">
    <name type="scientific">Streptomyces lonarensis</name>
    <dbReference type="NCBI Taxonomy" id="700599"/>
    <lineage>
        <taxon>Bacteria</taxon>
        <taxon>Bacillati</taxon>
        <taxon>Actinomycetota</taxon>
        <taxon>Actinomycetes</taxon>
        <taxon>Kitasatosporales</taxon>
        <taxon>Streptomycetaceae</taxon>
        <taxon>Streptomyces</taxon>
    </lineage>
</organism>
<evidence type="ECO:0000256" key="4">
    <source>
        <dbReference type="ARBA" id="ARBA00022692"/>
    </source>
</evidence>
<dbReference type="PRINTS" id="PR01036">
    <property type="entry name" value="TCRTETB"/>
</dbReference>
<reference evidence="10 11" key="1">
    <citation type="submission" date="2020-03" db="EMBL/GenBank/DDBJ databases">
        <title>Draft genome of Streptomyces sp. ventii, isolated from the Axial Seamount in the Pacific Ocean, and resequencing of the two type strains Streptomyces lonarensis strain NCL 716 and Streptomyces bohaiensis strain 11A07.</title>
        <authorList>
            <person name="Loughran R.M."/>
            <person name="Pfannmuller K.M."/>
            <person name="Wasson B.J."/>
            <person name="Deadmond M.C."/>
            <person name="Paddock B.E."/>
            <person name="Koyack M.J."/>
            <person name="Gallegos D.A."/>
            <person name="Mitchell E.A."/>
            <person name="Ushijima B."/>
            <person name="Saw J.H."/>
            <person name="Mcphail K.L."/>
            <person name="Videau P."/>
        </authorList>
    </citation>
    <scope>NUCLEOTIDE SEQUENCE [LARGE SCALE GENOMIC DNA]</scope>
    <source>
        <strain evidence="10 11">NCL716</strain>
    </source>
</reference>
<evidence type="ECO:0000256" key="7">
    <source>
        <dbReference type="ARBA" id="ARBA00023251"/>
    </source>
</evidence>
<dbReference type="InterPro" id="IPR011701">
    <property type="entry name" value="MFS"/>
</dbReference>
<feature type="transmembrane region" description="Helical" evidence="8">
    <location>
        <begin position="292"/>
        <end position="310"/>
    </location>
</feature>
<feature type="transmembrane region" description="Helical" evidence="8">
    <location>
        <begin position="126"/>
        <end position="145"/>
    </location>
</feature>
<dbReference type="InterPro" id="IPR036259">
    <property type="entry name" value="MFS_trans_sf"/>
</dbReference>
<feature type="transmembrane region" description="Helical" evidence="8">
    <location>
        <begin position="31"/>
        <end position="52"/>
    </location>
</feature>
<feature type="transmembrane region" description="Helical" evidence="8">
    <location>
        <begin position="388"/>
        <end position="405"/>
    </location>
</feature>
<feature type="transmembrane region" description="Helical" evidence="8">
    <location>
        <begin position="460"/>
        <end position="482"/>
    </location>
</feature>
<evidence type="ECO:0000259" key="9">
    <source>
        <dbReference type="PROSITE" id="PS50850"/>
    </source>
</evidence>
<dbReference type="PANTHER" id="PTHR42718">
    <property type="entry name" value="MAJOR FACILITATOR SUPERFAMILY MULTIDRUG TRANSPORTER MFSC"/>
    <property type="match status" value="1"/>
</dbReference>
<evidence type="ECO:0000256" key="2">
    <source>
        <dbReference type="ARBA" id="ARBA00022448"/>
    </source>
</evidence>
<dbReference type="CDD" id="cd17321">
    <property type="entry name" value="MFS_MMR_MDR_like"/>
    <property type="match status" value="1"/>
</dbReference>
<proteinExistence type="predicted"/>
<dbReference type="Proteomes" id="UP000578686">
    <property type="component" value="Unassembled WGS sequence"/>
</dbReference>
<gene>
    <name evidence="10" type="ORF">HCN56_02570</name>
</gene>
<dbReference type="Gene3D" id="1.20.1250.20">
    <property type="entry name" value="MFS general substrate transporter like domains"/>
    <property type="match status" value="1"/>
</dbReference>
<feature type="domain" description="Major facilitator superfamily (MFS) profile" evidence="9">
    <location>
        <begin position="1"/>
        <end position="486"/>
    </location>
</feature>
<keyword evidence="7" id="KW-0046">Antibiotic resistance</keyword>
<dbReference type="PROSITE" id="PS50850">
    <property type="entry name" value="MFS"/>
    <property type="match status" value="1"/>
</dbReference>
<keyword evidence="3" id="KW-1003">Cell membrane</keyword>
<evidence type="ECO:0000256" key="3">
    <source>
        <dbReference type="ARBA" id="ARBA00022475"/>
    </source>
</evidence>
<evidence type="ECO:0000256" key="8">
    <source>
        <dbReference type="SAM" id="Phobius"/>
    </source>
</evidence>
<comment type="subcellular location">
    <subcellularLocation>
        <location evidence="1">Cell membrane</location>
        <topology evidence="1">Multi-pass membrane protein</topology>
    </subcellularLocation>
</comment>
<evidence type="ECO:0000313" key="11">
    <source>
        <dbReference type="Proteomes" id="UP000578686"/>
    </source>
</evidence>
<comment type="caution">
    <text evidence="10">The sequence shown here is derived from an EMBL/GenBank/DDBJ whole genome shotgun (WGS) entry which is preliminary data.</text>
</comment>
<feature type="transmembrane region" description="Helical" evidence="8">
    <location>
        <begin position="244"/>
        <end position="272"/>
    </location>
</feature>
<dbReference type="AlphaFoldDB" id="A0A7X6CXQ7"/>
<protein>
    <submittedName>
        <fullName evidence="10">MFS transporter</fullName>
    </submittedName>
</protein>
<dbReference type="SUPFAM" id="SSF103473">
    <property type="entry name" value="MFS general substrate transporter"/>
    <property type="match status" value="1"/>
</dbReference>
<feature type="transmembrane region" description="Helical" evidence="8">
    <location>
        <begin position="151"/>
        <end position="172"/>
    </location>
</feature>
<evidence type="ECO:0000256" key="5">
    <source>
        <dbReference type="ARBA" id="ARBA00022989"/>
    </source>
</evidence>
<dbReference type="GO" id="GO:0022857">
    <property type="term" value="F:transmembrane transporter activity"/>
    <property type="evidence" value="ECO:0007669"/>
    <property type="project" value="InterPro"/>
</dbReference>